<keyword evidence="4 11" id="KW-0858">Xylan degradation</keyword>
<feature type="domain" description="GH10" evidence="10">
    <location>
        <begin position="27"/>
        <end position="362"/>
    </location>
</feature>
<proteinExistence type="inferred from homology"/>
<dbReference type="InterPro" id="IPR017853">
    <property type="entry name" value="GH"/>
</dbReference>
<keyword evidence="6 11" id="KW-0378">Hydrolase</keyword>
<comment type="similarity">
    <text evidence="2">Belongs to the glycosyl hydrolase 10 (cellulase F) family.</text>
</comment>
<dbReference type="EC" id="3.2.1.8" evidence="3"/>
<gene>
    <name evidence="11" type="ORF">G3570_15725</name>
</gene>
<dbReference type="Proteomes" id="UP000473278">
    <property type="component" value="Unassembled WGS sequence"/>
</dbReference>
<keyword evidence="9" id="KW-0624">Polysaccharide degradation</keyword>
<keyword evidence="8 11" id="KW-0326">Glycosidase</keyword>
<dbReference type="RefSeq" id="WP_165143833.1">
    <property type="nucleotide sequence ID" value="NZ_JAALLT010000006.1"/>
</dbReference>
<evidence type="ECO:0000259" key="10">
    <source>
        <dbReference type="PROSITE" id="PS51760"/>
    </source>
</evidence>
<dbReference type="AlphaFoldDB" id="A0A6M1T087"/>
<dbReference type="PROSITE" id="PS51760">
    <property type="entry name" value="GH10_2"/>
    <property type="match status" value="1"/>
</dbReference>
<keyword evidence="7" id="KW-0119">Carbohydrate metabolism</keyword>
<evidence type="ECO:0000256" key="5">
    <source>
        <dbReference type="ARBA" id="ARBA00022729"/>
    </source>
</evidence>
<dbReference type="PANTHER" id="PTHR31490">
    <property type="entry name" value="GLYCOSYL HYDROLASE"/>
    <property type="match status" value="1"/>
</dbReference>
<reference evidence="11 12" key="1">
    <citation type="submission" date="2020-02" db="EMBL/GenBank/DDBJ databases">
        <title>Balneolaceae bacterium YR4-1, complete genome.</title>
        <authorList>
            <person name="Li Y."/>
            <person name="Wu S."/>
        </authorList>
    </citation>
    <scope>NUCLEOTIDE SEQUENCE [LARGE SCALE GENOMIC DNA]</scope>
    <source>
        <strain evidence="11 12">YR4-1</strain>
    </source>
</reference>
<comment type="catalytic activity">
    <reaction evidence="1">
        <text>Endohydrolysis of (1-&gt;4)-beta-D-xylosidic linkages in xylans.</text>
        <dbReference type="EC" id="3.2.1.8"/>
    </reaction>
</comment>
<dbReference type="SMART" id="SM00633">
    <property type="entry name" value="Glyco_10"/>
    <property type="match status" value="1"/>
</dbReference>
<sequence length="366" mass="43101">MDINKLLLFCLVTVFMGCATQKEIANNEDEEGLRDIVEKRYSQDNFIFGMAAHERRIGTQSEEILNKEFGYVTPSNDFKLTVIHPKPGEWDWSRPDHWVTNAKENSQIIRMHSPISPQVSDWVKEDHRTAEELGPLMEEYVTALSQRYNKYDHIKWMDVVNETIDFDGGWFGPKPGTDKWENPWPQLGYDNSHELKPPIYIKKAFKLSNKHAPNIKQIINQHGAFEEVVWDKMKQLVQYLWDNDIRLDGIGWQAHINMGWEKENGNMQRLSEFIDWCHEHGLAFHITEFNVWLREGHEGDYEAQAETFGAIVELLLEKRKNGMIGINFWNLRPKETARPQLDGTLWTDNFEKKPAYYRIRQELLDH</sequence>
<name>A0A6M1T087_9BACT</name>
<dbReference type="Gene3D" id="3.20.20.80">
    <property type="entry name" value="Glycosidases"/>
    <property type="match status" value="1"/>
</dbReference>
<comment type="caution">
    <text evidence="11">The sequence shown here is derived from an EMBL/GenBank/DDBJ whole genome shotgun (WGS) entry which is preliminary data.</text>
</comment>
<evidence type="ECO:0000256" key="3">
    <source>
        <dbReference type="ARBA" id="ARBA00012590"/>
    </source>
</evidence>
<keyword evidence="12" id="KW-1185">Reference proteome</keyword>
<accession>A0A6M1T087</accession>
<evidence type="ECO:0000256" key="2">
    <source>
        <dbReference type="ARBA" id="ARBA00007495"/>
    </source>
</evidence>
<evidence type="ECO:0000256" key="9">
    <source>
        <dbReference type="ARBA" id="ARBA00023326"/>
    </source>
</evidence>
<dbReference type="InterPro" id="IPR044846">
    <property type="entry name" value="GH10"/>
</dbReference>
<protein>
    <recommendedName>
        <fullName evidence="3">endo-1,4-beta-xylanase</fullName>
        <ecNumber evidence="3">3.2.1.8</ecNumber>
    </recommendedName>
</protein>
<dbReference type="InterPro" id="IPR001000">
    <property type="entry name" value="GH10_dom"/>
</dbReference>
<evidence type="ECO:0000313" key="11">
    <source>
        <dbReference type="EMBL" id="NGP78098.1"/>
    </source>
</evidence>
<dbReference type="SUPFAM" id="SSF51445">
    <property type="entry name" value="(Trans)glycosidases"/>
    <property type="match status" value="1"/>
</dbReference>
<evidence type="ECO:0000256" key="7">
    <source>
        <dbReference type="ARBA" id="ARBA00023277"/>
    </source>
</evidence>
<dbReference type="EMBL" id="JAALLT010000006">
    <property type="protein sequence ID" value="NGP78098.1"/>
    <property type="molecule type" value="Genomic_DNA"/>
</dbReference>
<evidence type="ECO:0000313" key="12">
    <source>
        <dbReference type="Proteomes" id="UP000473278"/>
    </source>
</evidence>
<dbReference type="PROSITE" id="PS51257">
    <property type="entry name" value="PROKAR_LIPOPROTEIN"/>
    <property type="match status" value="1"/>
</dbReference>
<keyword evidence="5" id="KW-0732">Signal</keyword>
<dbReference type="Pfam" id="PF00331">
    <property type="entry name" value="Glyco_hydro_10"/>
    <property type="match status" value="1"/>
</dbReference>
<dbReference type="PANTHER" id="PTHR31490:SF88">
    <property type="entry name" value="BETA-XYLANASE"/>
    <property type="match status" value="1"/>
</dbReference>
<organism evidence="11 12">
    <name type="scientific">Halalkalibaculum roseum</name>
    <dbReference type="NCBI Taxonomy" id="2709311"/>
    <lineage>
        <taxon>Bacteria</taxon>
        <taxon>Pseudomonadati</taxon>
        <taxon>Balneolota</taxon>
        <taxon>Balneolia</taxon>
        <taxon>Balneolales</taxon>
        <taxon>Balneolaceae</taxon>
        <taxon>Halalkalibaculum</taxon>
    </lineage>
</organism>
<dbReference type="GO" id="GO:0031176">
    <property type="term" value="F:endo-1,4-beta-xylanase activity"/>
    <property type="evidence" value="ECO:0007669"/>
    <property type="project" value="UniProtKB-EC"/>
</dbReference>
<evidence type="ECO:0000256" key="4">
    <source>
        <dbReference type="ARBA" id="ARBA00022651"/>
    </source>
</evidence>
<dbReference type="GO" id="GO:0045493">
    <property type="term" value="P:xylan catabolic process"/>
    <property type="evidence" value="ECO:0007669"/>
    <property type="project" value="UniProtKB-KW"/>
</dbReference>
<evidence type="ECO:0000256" key="1">
    <source>
        <dbReference type="ARBA" id="ARBA00000681"/>
    </source>
</evidence>
<evidence type="ECO:0000256" key="8">
    <source>
        <dbReference type="ARBA" id="ARBA00023295"/>
    </source>
</evidence>
<evidence type="ECO:0000256" key="6">
    <source>
        <dbReference type="ARBA" id="ARBA00022801"/>
    </source>
</evidence>